<evidence type="ECO:0000256" key="6">
    <source>
        <dbReference type="ARBA" id="ARBA00023125"/>
    </source>
</evidence>
<dbReference type="Gene3D" id="2.40.50.140">
    <property type="entry name" value="Nucleic acid-binding proteins"/>
    <property type="match status" value="1"/>
</dbReference>
<dbReference type="CDD" id="cd04488">
    <property type="entry name" value="RecG_wedge_OBF"/>
    <property type="match status" value="1"/>
</dbReference>
<keyword evidence="4" id="KW-0347">Helicase</keyword>
<dbReference type="PANTHER" id="PTHR47964:SF1">
    <property type="entry name" value="ATP-DEPENDENT DNA HELICASE HOMOLOG RECG, CHLOROPLASTIC"/>
    <property type="match status" value="1"/>
</dbReference>
<dbReference type="Gene3D" id="3.40.50.300">
    <property type="entry name" value="P-loop containing nucleotide triphosphate hydrolases"/>
    <property type="match status" value="2"/>
</dbReference>
<dbReference type="SUPFAM" id="SSF50249">
    <property type="entry name" value="Nucleic acid-binding proteins"/>
    <property type="match status" value="1"/>
</dbReference>
<dbReference type="GO" id="GO:0003677">
    <property type="term" value="F:DNA binding"/>
    <property type="evidence" value="ECO:0007669"/>
    <property type="project" value="UniProtKB-KW"/>
</dbReference>
<dbReference type="Proteomes" id="UP000229574">
    <property type="component" value="Unassembled WGS sequence"/>
</dbReference>
<dbReference type="InterPro" id="IPR012340">
    <property type="entry name" value="NA-bd_OB-fold"/>
</dbReference>
<dbReference type="GO" id="GO:0016787">
    <property type="term" value="F:hydrolase activity"/>
    <property type="evidence" value="ECO:0007669"/>
    <property type="project" value="UniProtKB-KW"/>
</dbReference>
<dbReference type="PROSITE" id="PS51194">
    <property type="entry name" value="HELICASE_CTER"/>
    <property type="match status" value="1"/>
</dbReference>
<dbReference type="Pfam" id="PF00271">
    <property type="entry name" value="Helicase_C"/>
    <property type="match status" value="1"/>
</dbReference>
<protein>
    <submittedName>
        <fullName evidence="10">Uncharacterized protein</fullName>
    </submittedName>
</protein>
<keyword evidence="2" id="KW-0227">DNA damage</keyword>
<dbReference type="SMART" id="SM00490">
    <property type="entry name" value="HELICc"/>
    <property type="match status" value="1"/>
</dbReference>
<dbReference type="PANTHER" id="PTHR47964">
    <property type="entry name" value="ATP-DEPENDENT DNA HELICASE HOMOLOG RECG, CHLOROPLASTIC"/>
    <property type="match status" value="1"/>
</dbReference>
<keyword evidence="1" id="KW-0547">Nucleotide-binding</keyword>
<proteinExistence type="predicted"/>
<evidence type="ECO:0000256" key="2">
    <source>
        <dbReference type="ARBA" id="ARBA00022763"/>
    </source>
</evidence>
<evidence type="ECO:0000256" key="7">
    <source>
        <dbReference type="ARBA" id="ARBA00023204"/>
    </source>
</evidence>
<dbReference type="InterPro" id="IPR033454">
    <property type="entry name" value="RecG_wedge"/>
</dbReference>
<dbReference type="InterPro" id="IPR014001">
    <property type="entry name" value="Helicase_ATP-bd"/>
</dbReference>
<dbReference type="PROSITE" id="PS51192">
    <property type="entry name" value="HELICASE_ATP_BIND_1"/>
    <property type="match status" value="1"/>
</dbReference>
<dbReference type="Pfam" id="PF17191">
    <property type="entry name" value="RecG_wedge"/>
    <property type="match status" value="1"/>
</dbReference>
<keyword evidence="7" id="KW-0234">DNA repair</keyword>
<evidence type="ECO:0000256" key="5">
    <source>
        <dbReference type="ARBA" id="ARBA00022840"/>
    </source>
</evidence>
<dbReference type="InterPro" id="IPR047112">
    <property type="entry name" value="RecG/Mfd"/>
</dbReference>
<gene>
    <name evidence="10" type="ORF">COT54_03080</name>
</gene>
<evidence type="ECO:0000259" key="8">
    <source>
        <dbReference type="PROSITE" id="PS51192"/>
    </source>
</evidence>
<evidence type="ECO:0000313" key="10">
    <source>
        <dbReference type="EMBL" id="PIS17740.1"/>
    </source>
</evidence>
<name>A0A2H0WYI9_9BACT</name>
<dbReference type="SMART" id="SM00487">
    <property type="entry name" value="DEXDc"/>
    <property type="match status" value="1"/>
</dbReference>
<keyword evidence="5" id="KW-0067">ATP-binding</keyword>
<keyword evidence="6" id="KW-0238">DNA-binding</keyword>
<feature type="domain" description="Helicase C-terminal" evidence="9">
    <location>
        <begin position="433"/>
        <end position="599"/>
    </location>
</feature>
<keyword evidence="3" id="KW-0378">Hydrolase</keyword>
<dbReference type="GO" id="GO:0006281">
    <property type="term" value="P:DNA repair"/>
    <property type="evidence" value="ECO:0007669"/>
    <property type="project" value="UniProtKB-KW"/>
</dbReference>
<organism evidence="10 11">
    <name type="scientific">Candidatus Collierbacteria bacterium CG09_land_8_20_14_0_10_46_12</name>
    <dbReference type="NCBI Taxonomy" id="1974533"/>
    <lineage>
        <taxon>Bacteria</taxon>
        <taxon>Candidatus Collieribacteriota</taxon>
    </lineage>
</organism>
<feature type="domain" description="Helicase ATP-binding" evidence="8">
    <location>
        <begin position="266"/>
        <end position="414"/>
    </location>
</feature>
<reference evidence="11" key="1">
    <citation type="submission" date="2017-09" db="EMBL/GenBank/DDBJ databases">
        <title>Depth-based differentiation of microbial function through sediment-hosted aquifers and enrichment of novel symbionts in the deep terrestrial subsurface.</title>
        <authorList>
            <person name="Probst A.J."/>
            <person name="Ladd B."/>
            <person name="Jarett J.K."/>
            <person name="Geller-Mcgrath D.E."/>
            <person name="Sieber C.M.K."/>
            <person name="Emerson J.B."/>
            <person name="Anantharaman K."/>
            <person name="Thomas B.C."/>
            <person name="Malmstrom R."/>
            <person name="Stieglmeier M."/>
            <person name="Klingl A."/>
            <person name="Woyke T."/>
            <person name="Ryan C.M."/>
            <person name="Banfield J.F."/>
        </authorList>
    </citation>
    <scope>NUCLEOTIDE SEQUENCE [LARGE SCALE GENOMIC DNA]</scope>
</reference>
<dbReference type="InterPro" id="IPR001650">
    <property type="entry name" value="Helicase_C-like"/>
</dbReference>
<evidence type="ECO:0000259" key="9">
    <source>
        <dbReference type="PROSITE" id="PS51194"/>
    </source>
</evidence>
<accession>A0A2H0WYI9</accession>
<feature type="non-terminal residue" evidence="10">
    <location>
        <position position="618"/>
    </location>
</feature>
<evidence type="ECO:0000256" key="3">
    <source>
        <dbReference type="ARBA" id="ARBA00022801"/>
    </source>
</evidence>
<dbReference type="InterPro" id="IPR011545">
    <property type="entry name" value="DEAD/DEAH_box_helicase_dom"/>
</dbReference>
<dbReference type="AlphaFoldDB" id="A0A2H0WYI9"/>
<dbReference type="InterPro" id="IPR027417">
    <property type="entry name" value="P-loop_NTPase"/>
</dbReference>
<sequence length="618" mass="68445">MQLSAVPGIGEKTLHTLASHQLSTIHDLITYFPRSYRTYHATSASHAHLDDWVTLTGTLTRPISKHTTHVTTQLSTFADESGSLTLRWFNMPYLPRSIDPTALYQIRGQLTIFGNTRQIVAPQFTKLPTTSYQLPATLIQPIYPSLGTLKSGVLRKIIRSALDSLSKISDPLALSIRQKHHLIDLDSAIRTLHNPPSRTVLEGAIHRLAFDELYTLQLESLEKSELNKIPTTPLHWNTETLEHWITDLPYIPTSAQTRVIKEILADLSKPIAMHRLLAGEVGSGKTMVAAAASYATHLSGFQTLVMAPTQILAEQLAASFTLLLSDLSVSLVTAGSSGSLEADIVVGTQALLSPKHKPGKVGLVIVDEQHKFGVKQRDYLASLTPAPHVLTMTATPIPRTLAMTIFSNLDISRLDELPASRLPIKTYLVGEEKRERAYAWIKNEITLNHNQVFVVVPLIEEAEDAEGNPQKSLKLLEINLKKRFPSLSIDIMHGKMKEAEKTEHLQAFRDGTTDILVATSMVEVGLDIPAANIMVVEDAQRFGLAQLHQLRGRVGRGSTQGYCLLFVGADPRVRPKIYERINYFAKESNGEKLALFDLESRGPGELFGLSQHGFFNLR</sequence>
<dbReference type="SUPFAM" id="SSF52540">
    <property type="entry name" value="P-loop containing nucleoside triphosphate hydrolases"/>
    <property type="match status" value="1"/>
</dbReference>
<evidence type="ECO:0000256" key="1">
    <source>
        <dbReference type="ARBA" id="ARBA00022741"/>
    </source>
</evidence>
<dbReference type="Pfam" id="PF00270">
    <property type="entry name" value="DEAD"/>
    <property type="match status" value="1"/>
</dbReference>
<comment type="caution">
    <text evidence="10">The sequence shown here is derived from an EMBL/GenBank/DDBJ whole genome shotgun (WGS) entry which is preliminary data.</text>
</comment>
<evidence type="ECO:0000256" key="4">
    <source>
        <dbReference type="ARBA" id="ARBA00022806"/>
    </source>
</evidence>
<dbReference type="EMBL" id="PEYY01000118">
    <property type="protein sequence ID" value="PIS17740.1"/>
    <property type="molecule type" value="Genomic_DNA"/>
</dbReference>
<evidence type="ECO:0000313" key="11">
    <source>
        <dbReference type="Proteomes" id="UP000229574"/>
    </source>
</evidence>
<dbReference type="GO" id="GO:0003678">
    <property type="term" value="F:DNA helicase activity"/>
    <property type="evidence" value="ECO:0007669"/>
    <property type="project" value="TreeGrafter"/>
</dbReference>
<dbReference type="GO" id="GO:0005524">
    <property type="term" value="F:ATP binding"/>
    <property type="evidence" value="ECO:0007669"/>
    <property type="project" value="UniProtKB-KW"/>
</dbReference>